<dbReference type="EMBL" id="CP009249">
    <property type="protein sequence ID" value="APT91771.1"/>
    <property type="molecule type" value="Genomic_DNA"/>
</dbReference>
<dbReference type="Pfam" id="PF00501">
    <property type="entry name" value="AMP-binding"/>
    <property type="match status" value="1"/>
</dbReference>
<gene>
    <name evidence="5" type="ORF">CPHO_01255</name>
</gene>
<evidence type="ECO:0000256" key="2">
    <source>
        <dbReference type="ARBA" id="ARBA00022598"/>
    </source>
</evidence>
<dbReference type="InterPro" id="IPR000873">
    <property type="entry name" value="AMP-dep_synth/lig_dom"/>
</dbReference>
<dbReference type="PANTHER" id="PTHR43201:SF5">
    <property type="entry name" value="MEDIUM-CHAIN ACYL-COA LIGASE ACSF2, MITOCHONDRIAL"/>
    <property type="match status" value="1"/>
</dbReference>
<dbReference type="InterPro" id="IPR042099">
    <property type="entry name" value="ANL_N_sf"/>
</dbReference>
<dbReference type="Gene3D" id="3.30.300.30">
    <property type="match status" value="1"/>
</dbReference>
<dbReference type="STRING" id="161895.CPHO_01255"/>
<feature type="domain" description="AMP-binding enzyme C-terminal" evidence="4">
    <location>
        <begin position="462"/>
        <end position="537"/>
    </location>
</feature>
<evidence type="ECO:0000256" key="1">
    <source>
        <dbReference type="ARBA" id="ARBA00006432"/>
    </source>
</evidence>
<dbReference type="PANTHER" id="PTHR43201">
    <property type="entry name" value="ACYL-COA SYNTHETASE"/>
    <property type="match status" value="1"/>
</dbReference>
<keyword evidence="6" id="KW-1185">Reference proteome</keyword>
<feature type="domain" description="AMP-dependent synthetase/ligase" evidence="3">
    <location>
        <begin position="56"/>
        <end position="410"/>
    </location>
</feature>
<dbReference type="PROSITE" id="PS00455">
    <property type="entry name" value="AMP_BINDING"/>
    <property type="match status" value="1"/>
</dbReference>
<dbReference type="SUPFAM" id="SSF56801">
    <property type="entry name" value="Acetyl-CoA synthetase-like"/>
    <property type="match status" value="1"/>
</dbReference>
<organism evidence="5 6">
    <name type="scientific">Corynebacterium phocae</name>
    <dbReference type="NCBI Taxonomy" id="161895"/>
    <lineage>
        <taxon>Bacteria</taxon>
        <taxon>Bacillati</taxon>
        <taxon>Actinomycetota</taxon>
        <taxon>Actinomycetes</taxon>
        <taxon>Mycobacteriales</taxon>
        <taxon>Corynebacteriaceae</taxon>
        <taxon>Corynebacterium</taxon>
    </lineage>
</organism>
<dbReference type="CDD" id="cd04433">
    <property type="entry name" value="AFD_class_I"/>
    <property type="match status" value="1"/>
</dbReference>
<dbReference type="RefSeq" id="WP_075732531.1">
    <property type="nucleotide sequence ID" value="NZ_CP009249.1"/>
</dbReference>
<keyword evidence="2" id="KW-0436">Ligase</keyword>
<dbReference type="InterPro" id="IPR025110">
    <property type="entry name" value="AMP-bd_C"/>
</dbReference>
<dbReference type="InterPro" id="IPR045851">
    <property type="entry name" value="AMP-bd_C_sf"/>
</dbReference>
<dbReference type="GO" id="GO:0031956">
    <property type="term" value="F:medium-chain fatty acid-CoA ligase activity"/>
    <property type="evidence" value="ECO:0007669"/>
    <property type="project" value="TreeGrafter"/>
</dbReference>
<dbReference type="InterPro" id="IPR020845">
    <property type="entry name" value="AMP-binding_CS"/>
</dbReference>
<sequence length="543" mass="59574">MAPSLENAAFHASAAADLARTLLRSGIVSPEGGLKPALANPVLLARYRFTTTRELEQGARSCPDRIALIDDHGTLSYQQLRNHSRTFAQYLQRTHGNGVRLGIMCRNGRAPIIALGAKGYTDTTVFMLNIGSSAQQLRATMEENHINVLVIDSEFAPRVPTDYPTPVDVIIGHHAGPTDHLTLEKIANSARQYRDEKLPLIPNLGKVVLMSSGTTGTPKGIVRDEPKIPYILTSAMERMPWRANQRVLLTASIFHTWGWGCLNVALGARNTIITHRVFDPEQSLEDLQRYAIDGMISSPVMYKQMVAADPRRQYNTSTLKFIASSGHALDPELVRTTNERFGEILHNFYGSTEISLAAVASNEDLAKDPTVAGRIASGTRIKILDEHHNEVPTGEIGEIYLRNGMTMTGYTRPGMEVEYVDGMVSIGDYGYLDAGGLLHVCGRVDDMIIVGGENVHPQSVSSVLEALPGIKEVHAGGVSDEQSFERIAVWVVRTNDAAGKALDAHTIQDFVRERLADHSIPRDVHFLDKLPRNATGKVVPRLL</sequence>
<comment type="similarity">
    <text evidence="1">Belongs to the ATP-dependent AMP-binding enzyme family.</text>
</comment>
<dbReference type="KEGG" id="cpho:CPHO_01255"/>
<protein>
    <submittedName>
        <fullName evidence="5">Acyl-CoA synthetase</fullName>
    </submittedName>
</protein>
<evidence type="ECO:0000259" key="3">
    <source>
        <dbReference type="Pfam" id="PF00501"/>
    </source>
</evidence>
<proteinExistence type="inferred from homology"/>
<evidence type="ECO:0000313" key="6">
    <source>
        <dbReference type="Proteomes" id="UP000185491"/>
    </source>
</evidence>
<dbReference type="GO" id="GO:0006631">
    <property type="term" value="P:fatty acid metabolic process"/>
    <property type="evidence" value="ECO:0007669"/>
    <property type="project" value="TreeGrafter"/>
</dbReference>
<name>A0A1L7D1D1_9CORY</name>
<dbReference type="Pfam" id="PF13193">
    <property type="entry name" value="AMP-binding_C"/>
    <property type="match status" value="1"/>
</dbReference>
<evidence type="ECO:0000313" key="5">
    <source>
        <dbReference type="EMBL" id="APT91771.1"/>
    </source>
</evidence>
<evidence type="ECO:0000259" key="4">
    <source>
        <dbReference type="Pfam" id="PF13193"/>
    </source>
</evidence>
<dbReference type="OrthoDB" id="56621at2"/>
<dbReference type="AlphaFoldDB" id="A0A1L7D1D1"/>
<reference evidence="5 6" key="1">
    <citation type="submission" date="2014-08" db="EMBL/GenBank/DDBJ databases">
        <title>Complete genome sequence of Corynebacterium phocae M408/89/1(T)(=DSM 44612(T)), isolated from the common seal (Phoca vitulina).</title>
        <authorList>
            <person name="Ruckert C."/>
            <person name="Albersmeier A."/>
            <person name="Winkler A."/>
            <person name="Kalinowski J."/>
        </authorList>
    </citation>
    <scope>NUCLEOTIDE SEQUENCE [LARGE SCALE GENOMIC DNA]</scope>
    <source>
        <strain evidence="5 6">M408/89/1</strain>
    </source>
</reference>
<dbReference type="Proteomes" id="UP000185491">
    <property type="component" value="Chromosome"/>
</dbReference>
<accession>A0A1L7D1D1</accession>
<dbReference type="Gene3D" id="3.40.50.12780">
    <property type="entry name" value="N-terminal domain of ligase-like"/>
    <property type="match status" value="1"/>
</dbReference>